<dbReference type="Gene3D" id="1.10.238.10">
    <property type="entry name" value="EF-hand"/>
    <property type="match status" value="1"/>
</dbReference>
<dbReference type="AlphaFoldDB" id="F0ZZ17"/>
<dbReference type="OMA" id="LWCKFLQ"/>
<dbReference type="PANTHER" id="PTHR12281:SF31">
    <property type="entry name" value="DCN1-LIKE PROTEIN 3"/>
    <property type="match status" value="1"/>
</dbReference>
<dbReference type="GO" id="GO:0032182">
    <property type="term" value="F:ubiquitin-like protein binding"/>
    <property type="evidence" value="ECO:0000318"/>
    <property type="project" value="GO_Central"/>
</dbReference>
<name>F0ZZ17_DICPU</name>
<dbReference type="GO" id="GO:0000151">
    <property type="term" value="C:ubiquitin ligase complex"/>
    <property type="evidence" value="ECO:0000318"/>
    <property type="project" value="GO_Central"/>
</dbReference>
<dbReference type="PANTHER" id="PTHR12281">
    <property type="entry name" value="RP42 RELATED"/>
    <property type="match status" value="1"/>
</dbReference>
<proteinExistence type="predicted"/>
<dbReference type="GO" id="GO:0031624">
    <property type="term" value="F:ubiquitin conjugating enzyme binding"/>
    <property type="evidence" value="ECO:0000318"/>
    <property type="project" value="GO_Central"/>
</dbReference>
<dbReference type="PROSITE" id="PS51229">
    <property type="entry name" value="DCUN1"/>
    <property type="match status" value="1"/>
</dbReference>
<dbReference type="InParanoid" id="F0ZZ17"/>
<dbReference type="InterPro" id="IPR005176">
    <property type="entry name" value="PONY_dom"/>
</dbReference>
<dbReference type="CDD" id="cd14350">
    <property type="entry name" value="UBA_DCNL"/>
    <property type="match status" value="1"/>
</dbReference>
<dbReference type="eggNOG" id="KOG3077">
    <property type="taxonomic scope" value="Eukaryota"/>
</dbReference>
<dbReference type="FunCoup" id="F0ZZ17">
    <property type="interactions" value="56"/>
</dbReference>
<dbReference type="Pfam" id="PF03556">
    <property type="entry name" value="Cullin_binding"/>
    <property type="match status" value="1"/>
</dbReference>
<organism evidence="4 5">
    <name type="scientific">Dictyostelium purpureum</name>
    <name type="common">Slime mold</name>
    <dbReference type="NCBI Taxonomy" id="5786"/>
    <lineage>
        <taxon>Eukaryota</taxon>
        <taxon>Amoebozoa</taxon>
        <taxon>Evosea</taxon>
        <taxon>Eumycetozoa</taxon>
        <taxon>Dictyostelia</taxon>
        <taxon>Dictyosteliales</taxon>
        <taxon>Dictyosteliaceae</taxon>
        <taxon>Dictyostelium</taxon>
    </lineage>
</organism>
<dbReference type="InterPro" id="IPR014764">
    <property type="entry name" value="DCN-prot"/>
</dbReference>
<dbReference type="KEGG" id="dpp:DICPUDRAFT_83266"/>
<keyword evidence="1" id="KW-0833">Ubl conjugation pathway</keyword>
<dbReference type="FunFam" id="1.10.238.200:FF:000011">
    <property type="entry name" value="DCN1-like protein 1"/>
    <property type="match status" value="1"/>
</dbReference>
<dbReference type="Pfam" id="PF14555">
    <property type="entry name" value="UBA_4"/>
    <property type="match status" value="1"/>
</dbReference>
<dbReference type="VEuPathDB" id="AmoebaDB:DICPUDRAFT_83266"/>
<evidence type="ECO:0000313" key="5">
    <source>
        <dbReference type="Proteomes" id="UP000001064"/>
    </source>
</evidence>
<dbReference type="FunFam" id="1.10.8.10:FF:000124">
    <property type="entry name" value="Defective in cullin neddylation protein 1"/>
    <property type="match status" value="1"/>
</dbReference>
<reference evidence="5" key="1">
    <citation type="journal article" date="2011" name="Genome Biol.">
        <title>Comparative genomics of the social amoebae Dictyostelium discoideum and Dictyostelium purpureum.</title>
        <authorList>
            <consortium name="US DOE Joint Genome Institute (JGI-PGF)"/>
            <person name="Sucgang R."/>
            <person name="Kuo A."/>
            <person name="Tian X."/>
            <person name="Salerno W."/>
            <person name="Parikh A."/>
            <person name="Feasley C.L."/>
            <person name="Dalin E."/>
            <person name="Tu H."/>
            <person name="Huang E."/>
            <person name="Barry K."/>
            <person name="Lindquist E."/>
            <person name="Shapiro H."/>
            <person name="Bruce D."/>
            <person name="Schmutz J."/>
            <person name="Salamov A."/>
            <person name="Fey P."/>
            <person name="Gaudet P."/>
            <person name="Anjard C."/>
            <person name="Babu M.M."/>
            <person name="Basu S."/>
            <person name="Bushmanova Y."/>
            <person name="van der Wel H."/>
            <person name="Katoh-Kurasawa M."/>
            <person name="Dinh C."/>
            <person name="Coutinho P.M."/>
            <person name="Saito T."/>
            <person name="Elias M."/>
            <person name="Schaap P."/>
            <person name="Kay R.R."/>
            <person name="Henrissat B."/>
            <person name="Eichinger L."/>
            <person name="Rivero F."/>
            <person name="Putnam N.H."/>
            <person name="West C.M."/>
            <person name="Loomis W.F."/>
            <person name="Chisholm R.L."/>
            <person name="Shaulsky G."/>
            <person name="Strassmann J.E."/>
            <person name="Queller D.C."/>
            <person name="Kuspa A."/>
            <person name="Grigoriev I.V."/>
        </authorList>
    </citation>
    <scope>NUCLEOTIDE SEQUENCE [LARGE SCALE GENOMIC DNA]</scope>
    <source>
        <strain evidence="5">QSDP1</strain>
    </source>
</reference>
<dbReference type="GO" id="GO:0097602">
    <property type="term" value="F:cullin family protein binding"/>
    <property type="evidence" value="ECO:0000318"/>
    <property type="project" value="GO_Central"/>
</dbReference>
<dbReference type="InterPro" id="IPR009060">
    <property type="entry name" value="UBA-like_sf"/>
</dbReference>
<dbReference type="STRING" id="5786.F0ZZ17"/>
<dbReference type="RefSeq" id="XP_003292663.1">
    <property type="nucleotide sequence ID" value="XM_003292615.1"/>
</dbReference>
<evidence type="ECO:0000256" key="2">
    <source>
        <dbReference type="RuleBase" id="RU410713"/>
    </source>
</evidence>
<protein>
    <recommendedName>
        <fullName evidence="2">Defective in cullin neddylation protein</fullName>
    </recommendedName>
</protein>
<accession>F0ZZ17</accession>
<evidence type="ECO:0000313" key="4">
    <source>
        <dbReference type="EMBL" id="EGC30820.1"/>
    </source>
</evidence>
<evidence type="ECO:0000259" key="3">
    <source>
        <dbReference type="PROSITE" id="PS51229"/>
    </source>
</evidence>
<dbReference type="EMBL" id="GL871298">
    <property type="protein sequence ID" value="EGC30820.1"/>
    <property type="molecule type" value="Genomic_DNA"/>
</dbReference>
<dbReference type="GeneID" id="10508609"/>
<dbReference type="OrthoDB" id="286637at2759"/>
<dbReference type="GO" id="GO:0045116">
    <property type="term" value="P:protein neddylation"/>
    <property type="evidence" value="ECO:0000318"/>
    <property type="project" value="GO_Central"/>
</dbReference>
<sequence length="249" mass="29445">MNRLTTDQKQKCVDFMSITQSNEIKAIQYLRDAGWNPENAIDRYYSNPANITEPRLDKKAIEALFKKYKDDEDSISENLVNLIKDVNISEEFMEFAFLWKFKAKQMDSISKNEFIDAMEKTIKCDSLKSLGNYFVQVKQQLLSPEPNNPHFKEYYQYIYDLGKATNQKNVSLQMCIELWTIVLKPKFADIQIWFDFLNSNHKLAISKDTWNLFLDFIRIANDDISKYDSDGAWPVLIDEFVDYYRTHKK</sequence>
<keyword evidence="5" id="KW-1185">Reference proteome</keyword>
<dbReference type="Proteomes" id="UP000001064">
    <property type="component" value="Unassembled WGS sequence"/>
</dbReference>
<dbReference type="InterPro" id="IPR042460">
    <property type="entry name" value="DCN1-like_PONY"/>
</dbReference>
<dbReference type="Gene3D" id="1.10.238.200">
    <property type="entry name" value="Cullin, PONY binding domain"/>
    <property type="match status" value="1"/>
</dbReference>
<feature type="domain" description="DCUN1" evidence="3">
    <location>
        <begin position="56"/>
        <end position="245"/>
    </location>
</feature>
<dbReference type="SUPFAM" id="SSF46934">
    <property type="entry name" value="UBA-like"/>
    <property type="match status" value="1"/>
</dbReference>
<dbReference type="Gene3D" id="1.10.8.10">
    <property type="entry name" value="DNA helicase RuvA subunit, C-terminal domain"/>
    <property type="match status" value="1"/>
</dbReference>
<gene>
    <name evidence="4" type="ORF">DICPUDRAFT_83266</name>
</gene>
<comment type="function">
    <text evidence="2">Neddylation of cullins play an essential role in the regulation of SCF-type complexes activity.</text>
</comment>
<evidence type="ECO:0000256" key="1">
    <source>
        <dbReference type="ARBA" id="ARBA00022786"/>
    </source>
</evidence>